<dbReference type="Proteomes" id="UP000463883">
    <property type="component" value="Chromosome"/>
</dbReference>
<gene>
    <name evidence="1" type="ORF">Ami3637_15945</name>
</gene>
<dbReference type="EMBL" id="CP047591">
    <property type="protein sequence ID" value="QHI73669.1"/>
    <property type="molecule type" value="Genomic_DNA"/>
</dbReference>
<evidence type="ECO:0000313" key="1">
    <source>
        <dbReference type="EMBL" id="QHI73669.1"/>
    </source>
</evidence>
<reference evidence="1 2" key="1">
    <citation type="submission" date="2020-01" db="EMBL/GenBank/DDBJ databases">
        <title>Genomic analysis of Aminipila sp. CBA3637.</title>
        <authorList>
            <person name="Kim Y.B."/>
            <person name="Roh S.W."/>
        </authorList>
    </citation>
    <scope>NUCLEOTIDE SEQUENCE [LARGE SCALE GENOMIC DNA]</scope>
    <source>
        <strain evidence="1 2">CBA3637</strain>
    </source>
</reference>
<sequence length="190" mass="21430">MCSKEEINEKSHKHTHHGHSCGCSCGGHGHSHDTEQVQNCGSCHSTKEQGPINLSREELEILLELKEFNYLPISEFIMSNSENHHIEFSSLAPVYIRDLKDTMETVRSIGSILKELEKKGLITLDYDIPLQGYDYTMHTESELYKYFIKTVEEGKNTPGFLCDRGDIEFGSAALTPLGESVVKSIHVEED</sequence>
<evidence type="ECO:0000313" key="2">
    <source>
        <dbReference type="Proteomes" id="UP000463883"/>
    </source>
</evidence>
<dbReference type="RefSeq" id="WP_162363434.1">
    <property type="nucleotide sequence ID" value="NZ_CP047591.1"/>
</dbReference>
<dbReference type="AlphaFoldDB" id="A0A6P1MG39"/>
<proteinExistence type="predicted"/>
<accession>A0A6P1MG39</accession>
<name>A0A6P1MG39_9FIRM</name>
<keyword evidence="2" id="KW-1185">Reference proteome</keyword>
<dbReference type="KEGG" id="amic:Ami3637_15945"/>
<protein>
    <submittedName>
        <fullName evidence="1">Uncharacterized protein</fullName>
    </submittedName>
</protein>
<organism evidence="1 2">
    <name type="scientific">Aminipila terrae</name>
    <dbReference type="NCBI Taxonomy" id="2697030"/>
    <lineage>
        <taxon>Bacteria</taxon>
        <taxon>Bacillati</taxon>
        <taxon>Bacillota</taxon>
        <taxon>Clostridia</taxon>
        <taxon>Peptostreptococcales</taxon>
        <taxon>Anaerovoracaceae</taxon>
        <taxon>Aminipila</taxon>
    </lineage>
</organism>